<feature type="transmembrane region" description="Helical" evidence="5">
    <location>
        <begin position="144"/>
        <end position="163"/>
    </location>
</feature>
<dbReference type="OrthoDB" id="9804700at2"/>
<feature type="transmembrane region" description="Helical" evidence="5">
    <location>
        <begin position="24"/>
        <end position="48"/>
    </location>
</feature>
<dbReference type="GO" id="GO:0016020">
    <property type="term" value="C:membrane"/>
    <property type="evidence" value="ECO:0007669"/>
    <property type="project" value="UniProtKB-SubCell"/>
</dbReference>
<evidence type="ECO:0000313" key="7">
    <source>
        <dbReference type="EMBL" id="QEX23030.1"/>
    </source>
</evidence>
<name>A0A5J6N3B2_9PROT</name>
<evidence type="ECO:0000313" key="8">
    <source>
        <dbReference type="Proteomes" id="UP000325797"/>
    </source>
</evidence>
<feature type="domain" description="Amino acid permease/ SLC12A" evidence="6">
    <location>
        <begin position="55"/>
        <end position="445"/>
    </location>
</feature>
<evidence type="ECO:0000256" key="1">
    <source>
        <dbReference type="ARBA" id="ARBA00004141"/>
    </source>
</evidence>
<feature type="transmembrane region" description="Helical" evidence="5">
    <location>
        <begin position="170"/>
        <end position="194"/>
    </location>
</feature>
<dbReference type="PANTHER" id="PTHR42770:SF16">
    <property type="entry name" value="AMINO ACID PERMEASE"/>
    <property type="match status" value="1"/>
</dbReference>
<protein>
    <submittedName>
        <fullName evidence="7">Amino acid permease</fullName>
    </submittedName>
</protein>
<keyword evidence="2 5" id="KW-0812">Transmembrane</keyword>
<dbReference type="Pfam" id="PF00324">
    <property type="entry name" value="AA_permease"/>
    <property type="match status" value="1"/>
</dbReference>
<dbReference type="InterPro" id="IPR050367">
    <property type="entry name" value="APC_superfamily"/>
</dbReference>
<evidence type="ECO:0000256" key="3">
    <source>
        <dbReference type="ARBA" id="ARBA00022989"/>
    </source>
</evidence>
<feature type="transmembrane region" description="Helical" evidence="5">
    <location>
        <begin position="120"/>
        <end position="138"/>
    </location>
</feature>
<keyword evidence="8" id="KW-1185">Reference proteome</keyword>
<dbReference type="Proteomes" id="UP000325797">
    <property type="component" value="Chromosome"/>
</dbReference>
<gene>
    <name evidence="7" type="ORF">FRZ61_29650</name>
</gene>
<sequence length="490" mass="50843">MAQSTTAQSTSASGASSDRLRRNVLGVAAVTFFVVSAAAPLTAVAGGYPIAMLFGNGPGVPAAVLVVTLILLLFSVGYTTMARHVSNAGSFFAFTSQGLGGIAGGAAAYVAVLAYNTMQIGLLGLFGAVTGATLSGLFGIDLPWWVWSLIGTVIVGILGYRQIDLSAKVLAVLVIAEYIAVLILDATILGAGGAEGVNLTSFTPDAFFSGSTTIGMLLCFAAFMGFEATTIYSEEAKDPQRTVPRATYLSVLLIGVFYTISTWCMVLATGADNLLPTLQGLQDPTSFVFGLSDQYANSTLTTIMSLLMISSVFAALLAFHNAAARYFYVLGREGLLPGHLGKTHDMHQSPHLGSVLQTVLAVIVLLIFVVTGQDPVLALFTWLTNVATLSVIVLMALASFSVIAFFRRASHLEGSGFKTLLAPLVAGILLTIIAVLVVVHFDALTGAQPALAIGLPILVPAAALLGIIAATRLKQASADKFAKLGANRGS</sequence>
<feature type="transmembrane region" description="Helical" evidence="5">
    <location>
        <begin position="303"/>
        <end position="328"/>
    </location>
</feature>
<keyword evidence="4 5" id="KW-0472">Membrane</keyword>
<dbReference type="InterPro" id="IPR004841">
    <property type="entry name" value="AA-permease/SLC12A_dom"/>
</dbReference>
<dbReference type="RefSeq" id="WP_151118462.1">
    <property type="nucleotide sequence ID" value="NZ_CP042582.1"/>
</dbReference>
<reference evidence="7 8" key="1">
    <citation type="submission" date="2019-08" db="EMBL/GenBank/DDBJ databases">
        <title>Hyperibacter terrae gen. nov., sp. nov. and Hyperibacter viscosus sp. nov., two new members in the family Rhodospirillaceae isolated from the rhizosphere of Hypericum perforatum.</title>
        <authorList>
            <person name="Noviana Z."/>
        </authorList>
    </citation>
    <scope>NUCLEOTIDE SEQUENCE [LARGE SCALE GENOMIC DNA]</scope>
    <source>
        <strain evidence="7 8">R5959</strain>
    </source>
</reference>
<comment type="subcellular location">
    <subcellularLocation>
        <location evidence="1">Membrane</location>
        <topology evidence="1">Multi-pass membrane protein</topology>
    </subcellularLocation>
</comment>
<feature type="transmembrane region" description="Helical" evidence="5">
    <location>
        <begin position="206"/>
        <end position="226"/>
    </location>
</feature>
<dbReference type="Gene3D" id="1.20.1740.10">
    <property type="entry name" value="Amino acid/polyamine transporter I"/>
    <property type="match status" value="1"/>
</dbReference>
<evidence type="ECO:0000259" key="6">
    <source>
        <dbReference type="Pfam" id="PF00324"/>
    </source>
</evidence>
<evidence type="ECO:0000256" key="2">
    <source>
        <dbReference type="ARBA" id="ARBA00022692"/>
    </source>
</evidence>
<dbReference type="PIRSF" id="PIRSF006060">
    <property type="entry name" value="AA_transporter"/>
    <property type="match status" value="1"/>
</dbReference>
<dbReference type="PANTHER" id="PTHR42770">
    <property type="entry name" value="AMINO ACID TRANSPORTER-RELATED"/>
    <property type="match status" value="1"/>
</dbReference>
<feature type="transmembrane region" description="Helical" evidence="5">
    <location>
        <begin position="91"/>
        <end position="113"/>
    </location>
</feature>
<proteinExistence type="predicted"/>
<dbReference type="GO" id="GO:0055085">
    <property type="term" value="P:transmembrane transport"/>
    <property type="evidence" value="ECO:0007669"/>
    <property type="project" value="InterPro"/>
</dbReference>
<feature type="transmembrane region" description="Helical" evidence="5">
    <location>
        <begin position="419"/>
        <end position="441"/>
    </location>
</feature>
<dbReference type="KEGG" id="hadh:FRZ61_29650"/>
<feature type="transmembrane region" description="Helical" evidence="5">
    <location>
        <begin position="382"/>
        <end position="407"/>
    </location>
</feature>
<evidence type="ECO:0000256" key="5">
    <source>
        <dbReference type="SAM" id="Phobius"/>
    </source>
</evidence>
<feature type="transmembrane region" description="Helical" evidence="5">
    <location>
        <begin position="453"/>
        <end position="473"/>
    </location>
</feature>
<feature type="transmembrane region" description="Helical" evidence="5">
    <location>
        <begin position="247"/>
        <end position="268"/>
    </location>
</feature>
<feature type="transmembrane region" description="Helical" evidence="5">
    <location>
        <begin position="349"/>
        <end position="370"/>
    </location>
</feature>
<dbReference type="AlphaFoldDB" id="A0A5J6N3B2"/>
<feature type="transmembrane region" description="Helical" evidence="5">
    <location>
        <begin position="60"/>
        <end position="79"/>
    </location>
</feature>
<evidence type="ECO:0000256" key="4">
    <source>
        <dbReference type="ARBA" id="ARBA00023136"/>
    </source>
</evidence>
<keyword evidence="3 5" id="KW-1133">Transmembrane helix</keyword>
<dbReference type="EMBL" id="CP042582">
    <property type="protein sequence ID" value="QEX23030.1"/>
    <property type="molecule type" value="Genomic_DNA"/>
</dbReference>
<organism evidence="7 8">
    <name type="scientific">Hypericibacter adhaerens</name>
    <dbReference type="NCBI Taxonomy" id="2602016"/>
    <lineage>
        <taxon>Bacteria</taxon>
        <taxon>Pseudomonadati</taxon>
        <taxon>Pseudomonadota</taxon>
        <taxon>Alphaproteobacteria</taxon>
        <taxon>Rhodospirillales</taxon>
        <taxon>Dongiaceae</taxon>
        <taxon>Hypericibacter</taxon>
    </lineage>
</organism>
<accession>A0A5J6N3B2</accession>